<reference key="1">
    <citation type="submission" date="2007-01" db="EMBL/GenBank/DDBJ databases">
        <title>The Genome Sequence of Puccinia graminis f. sp. tritici Strain CRL 75-36-700-3.</title>
        <authorList>
            <consortium name="The Broad Institute Genome Sequencing Platform"/>
            <person name="Birren B."/>
            <person name="Lander E."/>
            <person name="Galagan J."/>
            <person name="Nusbaum C."/>
            <person name="Devon K."/>
            <person name="Cuomo C."/>
            <person name="Jaffe D."/>
            <person name="Butler J."/>
            <person name="Alvarez P."/>
            <person name="Gnerre S."/>
            <person name="Grabherr M."/>
            <person name="Mauceli E."/>
            <person name="Brockman W."/>
            <person name="Young S."/>
            <person name="LaButti K."/>
            <person name="Sykes S."/>
            <person name="DeCaprio D."/>
            <person name="Crawford M."/>
            <person name="Koehrsen M."/>
            <person name="Engels R."/>
            <person name="Montgomery P."/>
            <person name="Pearson M."/>
            <person name="Howarth C."/>
            <person name="Larson L."/>
            <person name="White J."/>
            <person name="Zeng Q."/>
            <person name="Kodira C."/>
            <person name="Yandava C."/>
            <person name="Alvarado L."/>
            <person name="O'Leary S."/>
            <person name="Szabo L."/>
            <person name="Dean R."/>
            <person name="Schein J."/>
        </authorList>
    </citation>
    <scope>NUCLEOTIDE SEQUENCE</scope>
    <source>
        <strain>CRL 75-36-700-3</strain>
    </source>
</reference>
<dbReference type="GeneID" id="10538581"/>
<dbReference type="OrthoDB" id="10650629at2759"/>
<keyword evidence="3" id="KW-1185">Reference proteome</keyword>
<gene>
    <name evidence="2" type="ORF">PGTG_03498</name>
</gene>
<evidence type="ECO:0000313" key="2">
    <source>
        <dbReference type="EMBL" id="EFP77542.2"/>
    </source>
</evidence>
<dbReference type="RefSeq" id="XP_003321961.2">
    <property type="nucleotide sequence ID" value="XM_003321913.2"/>
</dbReference>
<evidence type="ECO:0000256" key="1">
    <source>
        <dbReference type="SAM" id="MobiDB-lite"/>
    </source>
</evidence>
<dbReference type="AlphaFoldDB" id="E3JZR7"/>
<dbReference type="HOGENOM" id="CLU_1027249_0_0_1"/>
<protein>
    <submittedName>
        <fullName evidence="2">Uncharacterized protein</fullName>
    </submittedName>
</protein>
<accession>E3JZR7</accession>
<sequence>MARGYLTKLLSFKFKYDDPEPSGKRHKRKKTGGSSLSTPETAAICQTEPDIDTSANQVYPCLQSPPVTTSDDLTPIDSPCGLTQSCPSDRPSIATHVNDHQESVPMLRAPSDTPHTRGDGLISLRSETTYTGVDNQIIPLAELRGNMPELRVDPDWLSIGADAPPDLNIQGTTPPGPTFFTGITLEIRTHCIYLSVGSNNARPCILLTTWIADPHLNSRVKSLSGHLWMIARKEHPSEFFENALLDWATLGRTKCQSVFYDINSFDVEQPG</sequence>
<feature type="region of interest" description="Disordered" evidence="1">
    <location>
        <begin position="17"/>
        <end position="41"/>
    </location>
</feature>
<reference evidence="3" key="2">
    <citation type="journal article" date="2011" name="Proc. Natl. Acad. Sci. U.S.A.">
        <title>Obligate biotrophy features unraveled by the genomic analysis of rust fungi.</title>
        <authorList>
            <person name="Duplessis S."/>
            <person name="Cuomo C.A."/>
            <person name="Lin Y.-C."/>
            <person name="Aerts A."/>
            <person name="Tisserant E."/>
            <person name="Veneault-Fourrey C."/>
            <person name="Joly D.L."/>
            <person name="Hacquard S."/>
            <person name="Amselem J."/>
            <person name="Cantarel B.L."/>
            <person name="Chiu R."/>
            <person name="Coutinho P.M."/>
            <person name="Feau N."/>
            <person name="Field M."/>
            <person name="Frey P."/>
            <person name="Gelhaye E."/>
            <person name="Goldberg J."/>
            <person name="Grabherr M.G."/>
            <person name="Kodira C.D."/>
            <person name="Kohler A."/>
            <person name="Kuees U."/>
            <person name="Lindquist E.A."/>
            <person name="Lucas S.M."/>
            <person name="Mago R."/>
            <person name="Mauceli E."/>
            <person name="Morin E."/>
            <person name="Murat C."/>
            <person name="Pangilinan J.L."/>
            <person name="Park R."/>
            <person name="Pearson M."/>
            <person name="Quesneville H."/>
            <person name="Rouhier N."/>
            <person name="Sakthikumar S."/>
            <person name="Salamov A.A."/>
            <person name="Schmutz J."/>
            <person name="Selles B."/>
            <person name="Shapiro H."/>
            <person name="Tanguay P."/>
            <person name="Tuskan G.A."/>
            <person name="Henrissat B."/>
            <person name="Van de Peer Y."/>
            <person name="Rouze P."/>
            <person name="Ellis J.G."/>
            <person name="Dodds P.N."/>
            <person name="Schein J.E."/>
            <person name="Zhong S."/>
            <person name="Hamelin R.C."/>
            <person name="Grigoriev I.V."/>
            <person name="Szabo L.J."/>
            <person name="Martin F."/>
        </authorList>
    </citation>
    <scope>NUCLEOTIDE SEQUENCE [LARGE SCALE GENOMIC DNA]</scope>
    <source>
        <strain evidence="3">CRL 75-36-700-3 / race SCCL</strain>
    </source>
</reference>
<dbReference type="EMBL" id="DS178268">
    <property type="protein sequence ID" value="EFP77542.2"/>
    <property type="molecule type" value="Genomic_DNA"/>
</dbReference>
<dbReference type="Proteomes" id="UP000008783">
    <property type="component" value="Unassembled WGS sequence"/>
</dbReference>
<organism evidence="2 3">
    <name type="scientific">Puccinia graminis f. sp. tritici (strain CRL 75-36-700-3 / race SCCL)</name>
    <name type="common">Black stem rust fungus</name>
    <dbReference type="NCBI Taxonomy" id="418459"/>
    <lineage>
        <taxon>Eukaryota</taxon>
        <taxon>Fungi</taxon>
        <taxon>Dikarya</taxon>
        <taxon>Basidiomycota</taxon>
        <taxon>Pucciniomycotina</taxon>
        <taxon>Pucciniomycetes</taxon>
        <taxon>Pucciniales</taxon>
        <taxon>Pucciniaceae</taxon>
        <taxon>Puccinia</taxon>
    </lineage>
</organism>
<dbReference type="KEGG" id="pgr:PGTG_03498"/>
<dbReference type="InParanoid" id="E3JZR7"/>
<name>E3JZR7_PUCGT</name>
<evidence type="ECO:0000313" key="3">
    <source>
        <dbReference type="Proteomes" id="UP000008783"/>
    </source>
</evidence>
<proteinExistence type="predicted"/>
<dbReference type="VEuPathDB" id="FungiDB:PGTG_03498"/>